<accession>A0A563VY29</accession>
<evidence type="ECO:0000256" key="6">
    <source>
        <dbReference type="ARBA" id="ARBA00047512"/>
    </source>
</evidence>
<evidence type="ECO:0000256" key="4">
    <source>
        <dbReference type="ARBA" id="ARBA00022798"/>
    </source>
</evidence>
<dbReference type="GO" id="GO:0008889">
    <property type="term" value="F:glycerophosphodiester phosphodiesterase activity"/>
    <property type="evidence" value="ECO:0007669"/>
    <property type="project" value="UniProtKB-EC"/>
</dbReference>
<keyword evidence="3" id="KW-0732">Signal</keyword>
<comment type="catalytic activity">
    <reaction evidence="6">
        <text>a sn-glycero-3-phosphodiester + H2O = an alcohol + sn-glycerol 3-phosphate + H(+)</text>
        <dbReference type="Rhea" id="RHEA:12969"/>
        <dbReference type="ChEBI" id="CHEBI:15377"/>
        <dbReference type="ChEBI" id="CHEBI:15378"/>
        <dbReference type="ChEBI" id="CHEBI:30879"/>
        <dbReference type="ChEBI" id="CHEBI:57597"/>
        <dbReference type="ChEBI" id="CHEBI:83408"/>
        <dbReference type="EC" id="3.1.4.46"/>
    </reaction>
</comment>
<keyword evidence="11" id="KW-1185">Reference proteome</keyword>
<sequence length="715" mass="77936">MLIARHEPTLAQVQLDEEGNILYDDDGQPILSTGTANTTNVSELPQFADRLTVKNLDGTLVGGWFAEDFTLEEIKQLRAVQSRDYRPQDFNDAFEIPTLEEIIELVQETEATTGVQVGIYPETKHPTFSDEQGLSLEEPLIETLQVTGFTDPNRIFIQSFEFQNLIELQGMLDVVGLGDIPLVQLYGDTTEDASPDQGFSVPYDIRYNLEQGNDLAAIYGQDFLDAVENGLSEDTTYRDLDSAEFLQTISEKYAEGAGPWKNNILLRESLDEPVDGDGDGVAEITTQLTGEVTPFIEDAHAAGLQVHPYTHRNEERFLTLNADGTPQTPESEIEQLVTIGVDGFFTDFPATGVAVVDSITGEFVQSPQNPDLGDSLPNLSGSRGYEGMAFSPDRSTLYPLLEGTVTGDPENSLRIYEFDVASSSFEGLVGYYPTTNGNPIGDFTPINDSEFLVIERDGNQGEEAEFKKIFKINIDNIDENGFVEKTEVVDLLDIADPEDLNGDGNNTYDMPFVTIEDVVVVDEDTILVANDNNYPFSMGREGDIDNNEVVLIDLDEPLNLDSRLGGTAVTDETIVDDPEIIDLTSFEAEISASSNAGFTNVGGFFQAIDAEGTVIDPISGEEIAVGDEGYETAALANSVTELGDGEATTVELEGGFVYVPYLLADGSEFFTANAEANADGLDHVQSVADNTFGFEDLLGGGDRDFDDYVISFEVV</sequence>
<dbReference type="InterPro" id="IPR017946">
    <property type="entry name" value="PLC-like_Pdiesterase_TIM-brl"/>
</dbReference>
<evidence type="ECO:0000256" key="1">
    <source>
        <dbReference type="ARBA" id="ARBA00007277"/>
    </source>
</evidence>
<dbReference type="EMBL" id="CAACVJ010000373">
    <property type="protein sequence ID" value="VEP16315.1"/>
    <property type="molecule type" value="Genomic_DNA"/>
</dbReference>
<organism evidence="10 11">
    <name type="scientific">Hyella patelloides LEGE 07179</name>
    <dbReference type="NCBI Taxonomy" id="945734"/>
    <lineage>
        <taxon>Bacteria</taxon>
        <taxon>Bacillati</taxon>
        <taxon>Cyanobacteriota</taxon>
        <taxon>Cyanophyceae</taxon>
        <taxon>Pleurocapsales</taxon>
        <taxon>Hyellaceae</taxon>
        <taxon>Hyella</taxon>
    </lineage>
</organism>
<dbReference type="Gene3D" id="3.20.20.190">
    <property type="entry name" value="Phosphatidylinositol (PI) phosphodiesterase"/>
    <property type="match status" value="1"/>
</dbReference>
<evidence type="ECO:0000259" key="8">
    <source>
        <dbReference type="Pfam" id="PF13448"/>
    </source>
</evidence>
<feature type="domain" description="GP-PDE" evidence="7">
    <location>
        <begin position="55"/>
        <end position="195"/>
    </location>
</feature>
<dbReference type="InterPro" id="IPR025193">
    <property type="entry name" value="DUF4114"/>
</dbReference>
<gene>
    <name evidence="10" type="ORF">H1P_4340003</name>
</gene>
<evidence type="ECO:0000256" key="5">
    <source>
        <dbReference type="ARBA" id="ARBA00022801"/>
    </source>
</evidence>
<evidence type="ECO:0000256" key="2">
    <source>
        <dbReference type="ARBA" id="ARBA00012247"/>
    </source>
</evidence>
<name>A0A563VY29_9CYAN</name>
<keyword evidence="5" id="KW-0378">Hydrolase</keyword>
<dbReference type="Proteomes" id="UP000320055">
    <property type="component" value="Unassembled WGS sequence"/>
</dbReference>
<dbReference type="Pfam" id="PF13448">
    <property type="entry name" value="DUF4114"/>
    <property type="match status" value="1"/>
</dbReference>
<dbReference type="PANTHER" id="PTHR43620">
    <property type="entry name" value="GLYCEROPHOSPHORYL DIESTER PHOSPHODIESTERASE"/>
    <property type="match status" value="1"/>
</dbReference>
<feature type="domain" description="Phytase-like" evidence="9">
    <location>
        <begin position="369"/>
        <end position="534"/>
    </location>
</feature>
<dbReference type="GO" id="GO:0006629">
    <property type="term" value="P:lipid metabolic process"/>
    <property type="evidence" value="ECO:0007669"/>
    <property type="project" value="InterPro"/>
</dbReference>
<keyword evidence="4" id="KW-0319">Glycerol metabolism</keyword>
<reference evidence="10 11" key="1">
    <citation type="submission" date="2019-01" db="EMBL/GenBank/DDBJ databases">
        <authorList>
            <person name="Brito A."/>
        </authorList>
    </citation>
    <scope>NUCLEOTIDE SEQUENCE [LARGE SCALE GENOMIC DNA]</scope>
    <source>
        <strain evidence="10">1</strain>
    </source>
</reference>
<feature type="domain" description="DUF4114" evidence="8">
    <location>
        <begin position="668"/>
        <end position="713"/>
    </location>
</feature>
<dbReference type="Pfam" id="PF03009">
    <property type="entry name" value="GDPD"/>
    <property type="match status" value="2"/>
</dbReference>
<dbReference type="Pfam" id="PF13449">
    <property type="entry name" value="Phytase-like"/>
    <property type="match status" value="1"/>
</dbReference>
<dbReference type="GO" id="GO:0006071">
    <property type="term" value="P:glycerol metabolic process"/>
    <property type="evidence" value="ECO:0007669"/>
    <property type="project" value="UniProtKB-KW"/>
</dbReference>
<dbReference type="PANTHER" id="PTHR43620:SF7">
    <property type="entry name" value="GLYCEROPHOSPHODIESTER PHOSPHODIESTERASE GDPD5-RELATED"/>
    <property type="match status" value="1"/>
</dbReference>
<evidence type="ECO:0000259" key="9">
    <source>
        <dbReference type="Pfam" id="PF13449"/>
    </source>
</evidence>
<evidence type="ECO:0000259" key="7">
    <source>
        <dbReference type="Pfam" id="PF03009"/>
    </source>
</evidence>
<dbReference type="EC" id="3.1.4.46" evidence="2"/>
<dbReference type="InterPro" id="IPR027372">
    <property type="entry name" value="Phytase-like_dom"/>
</dbReference>
<dbReference type="SUPFAM" id="SSF51695">
    <property type="entry name" value="PLC-like phosphodiesterases"/>
    <property type="match status" value="1"/>
</dbReference>
<evidence type="ECO:0000313" key="10">
    <source>
        <dbReference type="EMBL" id="VEP16315.1"/>
    </source>
</evidence>
<evidence type="ECO:0000256" key="3">
    <source>
        <dbReference type="ARBA" id="ARBA00022729"/>
    </source>
</evidence>
<dbReference type="AlphaFoldDB" id="A0A563VY29"/>
<evidence type="ECO:0000313" key="11">
    <source>
        <dbReference type="Proteomes" id="UP000320055"/>
    </source>
</evidence>
<feature type="domain" description="GP-PDE" evidence="7">
    <location>
        <begin position="288"/>
        <end position="351"/>
    </location>
</feature>
<comment type="similarity">
    <text evidence="1">Belongs to the glycerophosphoryl diester phosphodiesterase family.</text>
</comment>
<dbReference type="InterPro" id="IPR030395">
    <property type="entry name" value="GP_PDE_dom"/>
</dbReference>
<proteinExistence type="inferred from homology"/>
<protein>
    <recommendedName>
        <fullName evidence="2">glycerophosphodiester phosphodiesterase</fullName>
        <ecNumber evidence="2">3.1.4.46</ecNumber>
    </recommendedName>
</protein>